<keyword evidence="2" id="KW-1185">Reference proteome</keyword>
<proteinExistence type="predicted"/>
<comment type="caution">
    <text evidence="1">The sequence shown here is derived from an EMBL/GenBank/DDBJ whole genome shotgun (WGS) entry which is preliminary data.</text>
</comment>
<reference evidence="2" key="1">
    <citation type="journal article" date="2022" name="Mol. Ecol. Resour.">
        <title>The genomes of chicory, endive, great burdock and yacon provide insights into Asteraceae palaeo-polyploidization history and plant inulin production.</title>
        <authorList>
            <person name="Fan W."/>
            <person name="Wang S."/>
            <person name="Wang H."/>
            <person name="Wang A."/>
            <person name="Jiang F."/>
            <person name="Liu H."/>
            <person name="Zhao H."/>
            <person name="Xu D."/>
            <person name="Zhang Y."/>
        </authorList>
    </citation>
    <scope>NUCLEOTIDE SEQUENCE [LARGE SCALE GENOMIC DNA]</scope>
    <source>
        <strain evidence="2">cv. Punajuju</strain>
    </source>
</reference>
<organism evidence="1 2">
    <name type="scientific">Cichorium intybus</name>
    <name type="common">Chicory</name>
    <dbReference type="NCBI Taxonomy" id="13427"/>
    <lineage>
        <taxon>Eukaryota</taxon>
        <taxon>Viridiplantae</taxon>
        <taxon>Streptophyta</taxon>
        <taxon>Embryophyta</taxon>
        <taxon>Tracheophyta</taxon>
        <taxon>Spermatophyta</taxon>
        <taxon>Magnoliopsida</taxon>
        <taxon>eudicotyledons</taxon>
        <taxon>Gunneridae</taxon>
        <taxon>Pentapetalae</taxon>
        <taxon>asterids</taxon>
        <taxon>campanulids</taxon>
        <taxon>Asterales</taxon>
        <taxon>Asteraceae</taxon>
        <taxon>Cichorioideae</taxon>
        <taxon>Cichorieae</taxon>
        <taxon>Cichoriinae</taxon>
        <taxon>Cichorium</taxon>
    </lineage>
</organism>
<accession>A0ACB9BGD2</accession>
<protein>
    <submittedName>
        <fullName evidence="1">Uncharacterized protein</fullName>
    </submittedName>
</protein>
<name>A0ACB9BGD2_CICIN</name>
<evidence type="ECO:0000313" key="2">
    <source>
        <dbReference type="Proteomes" id="UP001055811"/>
    </source>
</evidence>
<evidence type="ECO:0000313" key="1">
    <source>
        <dbReference type="EMBL" id="KAI3721122.1"/>
    </source>
</evidence>
<dbReference type="Proteomes" id="UP001055811">
    <property type="component" value="Linkage Group LG06"/>
</dbReference>
<gene>
    <name evidence="1" type="ORF">L2E82_32126</name>
</gene>
<sequence>MFGRKEKEAEIKEEKGKIHLFSLVSLPFLSLGVTLLPPTDNTCSPTSPVRYCFLFIAIYLLGISALTLWFTAFSLKEIHRSSHLRSLSSPPSTSFSATYDDDSTVNFGRVAIHLIQFKP</sequence>
<dbReference type="EMBL" id="CM042014">
    <property type="protein sequence ID" value="KAI3721122.1"/>
    <property type="molecule type" value="Genomic_DNA"/>
</dbReference>
<reference evidence="1 2" key="2">
    <citation type="journal article" date="2022" name="Mol. Ecol. Resour.">
        <title>The genomes of chicory, endive, great burdock and yacon provide insights into Asteraceae paleo-polyploidization history and plant inulin production.</title>
        <authorList>
            <person name="Fan W."/>
            <person name="Wang S."/>
            <person name="Wang H."/>
            <person name="Wang A."/>
            <person name="Jiang F."/>
            <person name="Liu H."/>
            <person name="Zhao H."/>
            <person name="Xu D."/>
            <person name="Zhang Y."/>
        </authorList>
    </citation>
    <scope>NUCLEOTIDE SEQUENCE [LARGE SCALE GENOMIC DNA]</scope>
    <source>
        <strain evidence="2">cv. Punajuju</strain>
        <tissue evidence="1">Leaves</tissue>
    </source>
</reference>